<evidence type="ECO:0000256" key="3">
    <source>
        <dbReference type="ARBA" id="ARBA00023082"/>
    </source>
</evidence>
<dbReference type="InterPro" id="IPR039425">
    <property type="entry name" value="RNA_pol_sigma-70-like"/>
</dbReference>
<sequence>MLQEKELVAKILQGDPKAFEALVMRYEKLVLYVTSKLIRSEDDVMDVCQEVFIKVHRGIHKFSFNAKLSTWIARIAYLTAINHLRKYQTENQRRINDDELLLEQYHFSEETPEHILIQKDVAAYVHHLIDQLPLPYRTALTLYHLQEFSYAEIQEITGMPEGTIKNYLFRARKLLKEKLEVYLQDEK</sequence>
<reference evidence="7 8" key="1">
    <citation type="submission" date="2019-03" db="EMBL/GenBank/DDBJ databases">
        <title>Genomic Encyclopedia of Archaeal and Bacterial Type Strains, Phase II (KMG-II): from individual species to whole genera.</title>
        <authorList>
            <person name="Goeker M."/>
        </authorList>
    </citation>
    <scope>NUCLEOTIDE SEQUENCE [LARGE SCALE GENOMIC DNA]</scope>
    <source>
        <strain evidence="7 8">DSM 19035</strain>
    </source>
</reference>
<dbReference type="InterPro" id="IPR013324">
    <property type="entry name" value="RNA_pol_sigma_r3/r4-like"/>
</dbReference>
<dbReference type="NCBIfam" id="TIGR02937">
    <property type="entry name" value="sigma70-ECF"/>
    <property type="match status" value="1"/>
</dbReference>
<dbReference type="InterPro" id="IPR007627">
    <property type="entry name" value="RNA_pol_sigma70_r2"/>
</dbReference>
<keyword evidence="2" id="KW-0805">Transcription regulation</keyword>
<dbReference type="CDD" id="cd06171">
    <property type="entry name" value="Sigma70_r4"/>
    <property type="match status" value="1"/>
</dbReference>
<dbReference type="AlphaFoldDB" id="A0A4R6SX87"/>
<evidence type="ECO:0000259" key="6">
    <source>
        <dbReference type="Pfam" id="PF08281"/>
    </source>
</evidence>
<gene>
    <name evidence="7" type="ORF">ATK78_1408</name>
</gene>
<dbReference type="Gene3D" id="1.10.10.10">
    <property type="entry name" value="Winged helix-like DNA-binding domain superfamily/Winged helix DNA-binding domain"/>
    <property type="match status" value="1"/>
</dbReference>
<protein>
    <submittedName>
        <fullName evidence="7">RNA polymerase sigma-70 factor (ECF subfamily)</fullName>
    </submittedName>
</protein>
<dbReference type="EMBL" id="SNYC01000004">
    <property type="protein sequence ID" value="TDQ09254.1"/>
    <property type="molecule type" value="Genomic_DNA"/>
</dbReference>
<feature type="domain" description="RNA polymerase sigma-70 region 2" evidence="5">
    <location>
        <begin position="22"/>
        <end position="88"/>
    </location>
</feature>
<evidence type="ECO:0000313" key="7">
    <source>
        <dbReference type="EMBL" id="TDQ09254.1"/>
    </source>
</evidence>
<evidence type="ECO:0000256" key="2">
    <source>
        <dbReference type="ARBA" id="ARBA00023015"/>
    </source>
</evidence>
<dbReference type="InterPro" id="IPR014284">
    <property type="entry name" value="RNA_pol_sigma-70_dom"/>
</dbReference>
<evidence type="ECO:0000259" key="5">
    <source>
        <dbReference type="Pfam" id="PF04542"/>
    </source>
</evidence>
<dbReference type="Pfam" id="PF08281">
    <property type="entry name" value="Sigma70_r4_2"/>
    <property type="match status" value="1"/>
</dbReference>
<dbReference type="Pfam" id="PF04542">
    <property type="entry name" value="Sigma70_r2"/>
    <property type="match status" value="1"/>
</dbReference>
<keyword evidence="4" id="KW-0804">Transcription</keyword>
<dbReference type="InterPro" id="IPR013249">
    <property type="entry name" value="RNA_pol_sigma70_r4_t2"/>
</dbReference>
<name>A0A4R6SX87_9SPHI</name>
<evidence type="ECO:0000256" key="4">
    <source>
        <dbReference type="ARBA" id="ARBA00023163"/>
    </source>
</evidence>
<dbReference type="Gene3D" id="1.10.1740.10">
    <property type="match status" value="1"/>
</dbReference>
<dbReference type="Proteomes" id="UP000295620">
    <property type="component" value="Unassembled WGS sequence"/>
</dbReference>
<dbReference type="SUPFAM" id="SSF88659">
    <property type="entry name" value="Sigma3 and sigma4 domains of RNA polymerase sigma factors"/>
    <property type="match status" value="1"/>
</dbReference>
<keyword evidence="8" id="KW-1185">Reference proteome</keyword>
<dbReference type="PANTHER" id="PTHR43133:SF51">
    <property type="entry name" value="RNA POLYMERASE SIGMA FACTOR"/>
    <property type="match status" value="1"/>
</dbReference>
<comment type="similarity">
    <text evidence="1">Belongs to the sigma-70 factor family. ECF subfamily.</text>
</comment>
<evidence type="ECO:0000256" key="1">
    <source>
        <dbReference type="ARBA" id="ARBA00010641"/>
    </source>
</evidence>
<dbReference type="PANTHER" id="PTHR43133">
    <property type="entry name" value="RNA POLYMERASE ECF-TYPE SIGMA FACTO"/>
    <property type="match status" value="1"/>
</dbReference>
<evidence type="ECO:0000313" key="8">
    <source>
        <dbReference type="Proteomes" id="UP000295620"/>
    </source>
</evidence>
<dbReference type="InterPro" id="IPR036388">
    <property type="entry name" value="WH-like_DNA-bd_sf"/>
</dbReference>
<dbReference type="GO" id="GO:0016987">
    <property type="term" value="F:sigma factor activity"/>
    <property type="evidence" value="ECO:0007669"/>
    <property type="project" value="UniProtKB-KW"/>
</dbReference>
<dbReference type="InterPro" id="IPR013325">
    <property type="entry name" value="RNA_pol_sigma_r2"/>
</dbReference>
<comment type="caution">
    <text evidence="7">The sequence shown here is derived from an EMBL/GenBank/DDBJ whole genome shotgun (WGS) entry which is preliminary data.</text>
</comment>
<organism evidence="7 8">
    <name type="scientific">Pedobacter metabolipauper</name>
    <dbReference type="NCBI Taxonomy" id="425513"/>
    <lineage>
        <taxon>Bacteria</taxon>
        <taxon>Pseudomonadati</taxon>
        <taxon>Bacteroidota</taxon>
        <taxon>Sphingobacteriia</taxon>
        <taxon>Sphingobacteriales</taxon>
        <taxon>Sphingobacteriaceae</taxon>
        <taxon>Pedobacter</taxon>
    </lineage>
</organism>
<dbReference type="SUPFAM" id="SSF88946">
    <property type="entry name" value="Sigma2 domain of RNA polymerase sigma factors"/>
    <property type="match status" value="1"/>
</dbReference>
<accession>A0A4R6SX87</accession>
<proteinExistence type="inferred from homology"/>
<dbReference type="GO" id="GO:0006352">
    <property type="term" value="P:DNA-templated transcription initiation"/>
    <property type="evidence" value="ECO:0007669"/>
    <property type="project" value="InterPro"/>
</dbReference>
<keyword evidence="3" id="KW-0731">Sigma factor</keyword>
<feature type="domain" description="RNA polymerase sigma factor 70 region 4 type 2" evidence="6">
    <location>
        <begin position="124"/>
        <end position="175"/>
    </location>
</feature>
<dbReference type="GO" id="GO:0003677">
    <property type="term" value="F:DNA binding"/>
    <property type="evidence" value="ECO:0007669"/>
    <property type="project" value="InterPro"/>
</dbReference>
<dbReference type="OrthoDB" id="9785675at2"/>